<feature type="transmembrane region" description="Helical" evidence="1">
    <location>
        <begin position="149"/>
        <end position="169"/>
    </location>
</feature>
<evidence type="ECO:0000313" key="3">
    <source>
        <dbReference type="Proteomes" id="UP000471147"/>
    </source>
</evidence>
<feature type="transmembrane region" description="Helical" evidence="1">
    <location>
        <begin position="62"/>
        <end position="78"/>
    </location>
</feature>
<sequence>MMSGAKNINRDMTKLNSSAFSEAAFRFGASLIYAIVLCYAYEVLSLSWAYFGFTYRLTDNRLLYGACVIAAFPSVLLSTRPKTFAECTAWFLYILVYLPCLIVPVMQFSSDLDRLLQIFGTTFVGCVLFLVLSRGEVRRINIKPIPPQIFWGGLAAIWTISMVFIIYSFGQAIQFVSLDDIYTQRFAGAESAFTAVRYALALLASAIDPFLIAAGLYTRRYWLAGIGIFSQVFLFGTLAARAVLLSPIFVIGAYFLADKLGHMRANLFLIGLLIIIAVTAPFLANYDPIGGGVNNIVTLVYLRTLLISGAIFGVYEQFFALYPLTYYSNNNIISLFVQYPYGDLSVGQAVMLTLIPSAARDIGELNANFLATDGVAALGVAGVPVVSAASALILRLLSRFIQPERTMLMVAAGTGFILSMANTSILTSLITGGGILLIALVSFAPLRRD</sequence>
<dbReference type="OrthoDB" id="8479588at2"/>
<reference evidence="2 3" key="1">
    <citation type="submission" date="2019-01" db="EMBL/GenBank/DDBJ databases">
        <title>Sphingorhabdus lacus sp.nov., isolated from an oligotrophic freshwater lake.</title>
        <authorList>
            <person name="Park M."/>
        </authorList>
    </citation>
    <scope>NUCLEOTIDE SEQUENCE [LARGE SCALE GENOMIC DNA]</scope>
    <source>
        <strain evidence="2 3">IMCC26285</strain>
    </source>
</reference>
<dbReference type="RefSeq" id="WP_160354365.1">
    <property type="nucleotide sequence ID" value="NZ_SDWJ01000002.1"/>
</dbReference>
<name>A0A6I4LYE0_9SPHN</name>
<evidence type="ECO:0000256" key="1">
    <source>
        <dbReference type="SAM" id="Phobius"/>
    </source>
</evidence>
<keyword evidence="1" id="KW-0812">Transmembrane</keyword>
<feature type="transmembrane region" description="Helical" evidence="1">
    <location>
        <begin position="31"/>
        <end position="50"/>
    </location>
</feature>
<comment type="caution">
    <text evidence="2">The sequence shown here is derived from an EMBL/GenBank/DDBJ whole genome shotgun (WGS) entry which is preliminary data.</text>
</comment>
<organism evidence="2 3">
    <name type="scientific">Sphingorhabdus profundilacus</name>
    <dbReference type="NCBI Taxonomy" id="2509718"/>
    <lineage>
        <taxon>Bacteria</taxon>
        <taxon>Pseudomonadati</taxon>
        <taxon>Pseudomonadota</taxon>
        <taxon>Alphaproteobacteria</taxon>
        <taxon>Sphingomonadales</taxon>
        <taxon>Sphingomonadaceae</taxon>
        <taxon>Sphingorhabdus</taxon>
    </lineage>
</organism>
<keyword evidence="1" id="KW-1133">Transmembrane helix</keyword>
<feature type="transmembrane region" description="Helical" evidence="1">
    <location>
        <begin position="296"/>
        <end position="315"/>
    </location>
</feature>
<evidence type="ECO:0008006" key="4">
    <source>
        <dbReference type="Google" id="ProtNLM"/>
    </source>
</evidence>
<feature type="transmembrane region" description="Helical" evidence="1">
    <location>
        <begin position="90"/>
        <end position="109"/>
    </location>
</feature>
<accession>A0A6I4LYE0</accession>
<feature type="transmembrane region" description="Helical" evidence="1">
    <location>
        <begin position="375"/>
        <end position="394"/>
    </location>
</feature>
<dbReference type="AlphaFoldDB" id="A0A6I4LYE0"/>
<evidence type="ECO:0000313" key="2">
    <source>
        <dbReference type="EMBL" id="MVZ98462.1"/>
    </source>
</evidence>
<protein>
    <recommendedName>
        <fullName evidence="4">Oligosaccharide repeat unit polymerase</fullName>
    </recommendedName>
</protein>
<dbReference type="Proteomes" id="UP000471147">
    <property type="component" value="Unassembled WGS sequence"/>
</dbReference>
<keyword evidence="1" id="KW-0472">Membrane</keyword>
<feature type="transmembrane region" description="Helical" evidence="1">
    <location>
        <begin position="429"/>
        <end position="446"/>
    </location>
</feature>
<proteinExistence type="predicted"/>
<feature type="transmembrane region" description="Helical" evidence="1">
    <location>
        <begin position="195"/>
        <end position="217"/>
    </location>
</feature>
<feature type="transmembrane region" description="Helical" evidence="1">
    <location>
        <begin position="115"/>
        <end position="137"/>
    </location>
</feature>
<dbReference type="EMBL" id="SDWJ01000002">
    <property type="protein sequence ID" value="MVZ98462.1"/>
    <property type="molecule type" value="Genomic_DNA"/>
</dbReference>
<gene>
    <name evidence="2" type="ORF">EUU23_12235</name>
</gene>
<keyword evidence="3" id="KW-1185">Reference proteome</keyword>
<feature type="transmembrane region" description="Helical" evidence="1">
    <location>
        <begin position="263"/>
        <end position="284"/>
    </location>
</feature>